<feature type="region of interest" description="Disordered" evidence="1">
    <location>
        <begin position="715"/>
        <end position="747"/>
    </location>
</feature>
<dbReference type="Proteomes" id="UP000294003">
    <property type="component" value="Unassembled WGS sequence"/>
</dbReference>
<feature type="region of interest" description="Disordered" evidence="1">
    <location>
        <begin position="247"/>
        <end position="269"/>
    </location>
</feature>
<evidence type="ECO:0008006" key="5">
    <source>
        <dbReference type="Google" id="ProtNLM"/>
    </source>
</evidence>
<protein>
    <recommendedName>
        <fullName evidence="5">Adhesin domain-containing protein</fullName>
    </recommendedName>
</protein>
<feature type="region of interest" description="Disordered" evidence="1">
    <location>
        <begin position="1"/>
        <end position="94"/>
    </location>
</feature>
<comment type="caution">
    <text evidence="3">The sequence shown here is derived from an EMBL/GenBank/DDBJ whole genome shotgun (WGS) entry which is preliminary data.</text>
</comment>
<proteinExistence type="predicted"/>
<name>A0ABY0H819_9PEZI</name>
<evidence type="ECO:0000256" key="2">
    <source>
        <dbReference type="SAM" id="Phobius"/>
    </source>
</evidence>
<feature type="region of interest" description="Disordered" evidence="1">
    <location>
        <begin position="113"/>
        <end position="135"/>
    </location>
</feature>
<dbReference type="EMBL" id="QJNS01000114">
    <property type="protein sequence ID" value="RYO86505.1"/>
    <property type="molecule type" value="Genomic_DNA"/>
</dbReference>
<sequence>MSYSGKLCSVADNSDGEDLADQLSPTDGFRSPTSSHAVPLVPNVMVEDPTIGQRSERDIDSKAREASEERRLRLPAEREDSIAGSAHRRGGDYLGGESAIRPFAPPTTARHLASHAYSQSSAPRIQLQTDSSRGRNPSVYLEAPPAYTPFPTSPLSGSGQQERARSYRTFSPNMEAPGMEREWLLARDPESMADQPGEEEADIPVRRRRIRRRLPTWLNWKIMLLSAYLLIISAGILASAFRVIGKGDESPATPEQPIEEQPQEPVTGNPNEPAWAPFGPKMCQNADFLSRGHTLPLVFDGKRNVVFAEDAVEYGPGYTVHVAGHVEVRQVDEGGGPRILLEIASNDADLPINVVSNEEYQSMRVEVPQSFDSKTTRMPCVEMRATIFVPWGGKINDFTIGVTHLNIVLLDNLSFHVAGASQMSSVAGDIISASSHVPSYKNNAAWAKKDFAFVPAKESYELDSRVIEVSTISGNIDGNWPLFDMLGLHTKSGDIQVSITPKQALESDPKPAVLSLSTISGTIQAAEPIHDEGQILLRDYRVETKSMSGDLRGALAFGAGAQLKSISGDITVDLLPVISSANMASEQPLQLETITTSGTTAVGIREPLWFGDDAKPAPGESGREDVPFVPISNDNPHAVMPPTSRTGPASVRSATVTSTRAFDVFQSSHNSTSGHIRLRYPQSWEGDLFADSMSGTLRVKGKDVRIVRSSKGWPRSLQARKGRGENASTAQVHSMSGSLDAIIGDEN</sequence>
<evidence type="ECO:0000313" key="4">
    <source>
        <dbReference type="Proteomes" id="UP000294003"/>
    </source>
</evidence>
<keyword evidence="2" id="KW-1133">Transmembrane helix</keyword>
<keyword evidence="2" id="KW-0472">Membrane</keyword>
<accession>A0ABY0H819</accession>
<keyword evidence="4" id="KW-1185">Reference proteome</keyword>
<feature type="compositionally biased region" description="Polar residues" evidence="1">
    <location>
        <begin position="726"/>
        <end position="737"/>
    </location>
</feature>
<evidence type="ECO:0000256" key="1">
    <source>
        <dbReference type="SAM" id="MobiDB-lite"/>
    </source>
</evidence>
<feature type="compositionally biased region" description="Basic and acidic residues" evidence="1">
    <location>
        <begin position="54"/>
        <end position="81"/>
    </location>
</feature>
<gene>
    <name evidence="3" type="ORF">DL762_004697</name>
</gene>
<feature type="transmembrane region" description="Helical" evidence="2">
    <location>
        <begin position="217"/>
        <end position="241"/>
    </location>
</feature>
<evidence type="ECO:0000313" key="3">
    <source>
        <dbReference type="EMBL" id="RYO86505.1"/>
    </source>
</evidence>
<feature type="compositionally biased region" description="Polar residues" evidence="1">
    <location>
        <begin position="116"/>
        <end position="135"/>
    </location>
</feature>
<keyword evidence="2" id="KW-0812">Transmembrane</keyword>
<reference evidence="3 4" key="1">
    <citation type="submission" date="2018-06" db="EMBL/GenBank/DDBJ databases">
        <title>Complete Genomes of Monosporascus.</title>
        <authorList>
            <person name="Robinson A.J."/>
            <person name="Natvig D.O."/>
        </authorList>
    </citation>
    <scope>NUCLEOTIDE SEQUENCE [LARGE SCALE GENOMIC DNA]</scope>
    <source>
        <strain evidence="3 4">CBS 609.92</strain>
    </source>
</reference>
<organism evidence="3 4">
    <name type="scientific">Monosporascus cannonballus</name>
    <dbReference type="NCBI Taxonomy" id="155416"/>
    <lineage>
        <taxon>Eukaryota</taxon>
        <taxon>Fungi</taxon>
        <taxon>Dikarya</taxon>
        <taxon>Ascomycota</taxon>
        <taxon>Pezizomycotina</taxon>
        <taxon>Sordariomycetes</taxon>
        <taxon>Xylariomycetidae</taxon>
        <taxon>Xylariales</taxon>
        <taxon>Xylariales incertae sedis</taxon>
        <taxon>Monosporascus</taxon>
    </lineage>
</organism>